<dbReference type="InterPro" id="IPR000387">
    <property type="entry name" value="Tyr_Pase_dom"/>
</dbReference>
<feature type="domain" description="Tyrosine specific protein phosphatases" evidence="1">
    <location>
        <begin position="134"/>
        <end position="193"/>
    </location>
</feature>
<dbReference type="PROSITE" id="PS00383">
    <property type="entry name" value="TYR_PHOSPHATASE_1"/>
    <property type="match status" value="1"/>
</dbReference>
<proteinExistence type="predicted"/>
<name>A0ABN1N240_9BACT</name>
<dbReference type="RefSeq" id="WP_343852307.1">
    <property type="nucleotide sequence ID" value="NZ_BAAAFI010000028.1"/>
</dbReference>
<dbReference type="InterPro" id="IPR029021">
    <property type="entry name" value="Prot-tyrosine_phosphatase-like"/>
</dbReference>
<dbReference type="PROSITE" id="PS50056">
    <property type="entry name" value="TYR_PHOSPHATASE_2"/>
    <property type="match status" value="1"/>
</dbReference>
<protein>
    <recommendedName>
        <fullName evidence="1">Tyrosine specific protein phosphatases domain-containing protein</fullName>
    </recommendedName>
</protein>
<gene>
    <name evidence="2" type="ORF">GCM10009119_26290</name>
</gene>
<dbReference type="SUPFAM" id="SSF52799">
    <property type="entry name" value="(Phosphotyrosine protein) phosphatases II"/>
    <property type="match status" value="1"/>
</dbReference>
<dbReference type="EMBL" id="BAAAFI010000028">
    <property type="protein sequence ID" value="GAA0879660.1"/>
    <property type="molecule type" value="Genomic_DNA"/>
</dbReference>
<evidence type="ECO:0000259" key="1">
    <source>
        <dbReference type="PROSITE" id="PS50056"/>
    </source>
</evidence>
<dbReference type="Proteomes" id="UP001500469">
    <property type="component" value="Unassembled WGS sequence"/>
</dbReference>
<sequence>MKEEIEALLQLIENSKVPESEIQNITDKIRKTVKNDSSKGKEFGEYLSQITHAFRAKKLHTAINWVQVGNCLLAVGHKPGGRITFERLKNEGSTAVLTLLNENEGASAIGKQVHTVNIEWIWLPFSASNPHEGESIAQIYSHYTKLSDLINSGAKIYIHCSAGIHRTGMITYGFFRFIGQEKTEAVGLLKSLREVTAAQVGEDRLLWADQFASNWK</sequence>
<dbReference type="InterPro" id="IPR016130">
    <property type="entry name" value="Tyr_Pase_AS"/>
</dbReference>
<evidence type="ECO:0000313" key="2">
    <source>
        <dbReference type="EMBL" id="GAA0879660.1"/>
    </source>
</evidence>
<keyword evidence="3" id="KW-1185">Reference proteome</keyword>
<organism evidence="2 3">
    <name type="scientific">Algoriphagus jejuensis</name>
    <dbReference type="NCBI Taxonomy" id="419934"/>
    <lineage>
        <taxon>Bacteria</taxon>
        <taxon>Pseudomonadati</taxon>
        <taxon>Bacteroidota</taxon>
        <taxon>Cytophagia</taxon>
        <taxon>Cytophagales</taxon>
        <taxon>Cyclobacteriaceae</taxon>
        <taxon>Algoriphagus</taxon>
    </lineage>
</organism>
<accession>A0ABN1N240</accession>
<comment type="caution">
    <text evidence="2">The sequence shown here is derived from an EMBL/GenBank/DDBJ whole genome shotgun (WGS) entry which is preliminary data.</text>
</comment>
<reference evidence="3" key="1">
    <citation type="journal article" date="2019" name="Int. J. Syst. Evol. Microbiol.">
        <title>The Global Catalogue of Microorganisms (GCM) 10K type strain sequencing project: providing services to taxonomists for standard genome sequencing and annotation.</title>
        <authorList>
            <consortium name="The Broad Institute Genomics Platform"/>
            <consortium name="The Broad Institute Genome Sequencing Center for Infectious Disease"/>
            <person name="Wu L."/>
            <person name="Ma J."/>
        </authorList>
    </citation>
    <scope>NUCLEOTIDE SEQUENCE [LARGE SCALE GENOMIC DNA]</scope>
    <source>
        <strain evidence="3">JCM 16112</strain>
    </source>
</reference>
<evidence type="ECO:0000313" key="3">
    <source>
        <dbReference type="Proteomes" id="UP001500469"/>
    </source>
</evidence>
<dbReference type="Gene3D" id="3.90.190.10">
    <property type="entry name" value="Protein tyrosine phosphatase superfamily"/>
    <property type="match status" value="1"/>
</dbReference>